<dbReference type="InterPro" id="IPR013320">
    <property type="entry name" value="ConA-like_dom_sf"/>
</dbReference>
<dbReference type="InterPro" id="IPR036055">
    <property type="entry name" value="LDL_receptor-like_sf"/>
</dbReference>
<dbReference type="PROSITE" id="PS50060">
    <property type="entry name" value="MAM_2"/>
    <property type="match status" value="1"/>
</dbReference>
<comment type="caution">
    <text evidence="5">The sequence shown here is derived from an EMBL/GenBank/DDBJ whole genome shotgun (WGS) entry which is preliminary data.</text>
</comment>
<reference evidence="5 6" key="1">
    <citation type="submission" date="2019-08" db="EMBL/GenBank/DDBJ databases">
        <title>The genome of the soybean aphid Biotype 1, its phylome, world population structure and adaptation to the North American continent.</title>
        <authorList>
            <person name="Giordano R."/>
            <person name="Donthu R.K."/>
            <person name="Hernandez A.G."/>
            <person name="Wright C.L."/>
            <person name="Zimin A.V."/>
        </authorList>
    </citation>
    <scope>NUCLEOTIDE SEQUENCE [LARGE SCALE GENOMIC DNA]</scope>
    <source>
        <tissue evidence="5">Whole aphids</tissue>
    </source>
</reference>
<feature type="domain" description="MAM" evidence="4">
    <location>
        <begin position="74"/>
        <end position="175"/>
    </location>
</feature>
<protein>
    <recommendedName>
        <fullName evidence="4">MAM domain-containing protein</fullName>
    </recommendedName>
</protein>
<dbReference type="PROSITE" id="PS01209">
    <property type="entry name" value="LDLRA_1"/>
    <property type="match status" value="1"/>
</dbReference>
<keyword evidence="1" id="KW-1015">Disulfide bond</keyword>
<sequence>LKNIKLLSSILILQNLYFLEYFAGITDNGCPTDSHFLCSDNMTCIPYHHVCDISPDCPDETDETENCFLVPTEARCTFESGFCGWRNASGEMSLTWKLYKGDRHKFTGPKWDNTFRNRTGTYAYVDMSGSSYLGATARMDSIHFHPPPTYCSDTESKYYNSCYVSIHCIPITIYYRSRKLFSVRGFIAD</sequence>
<feature type="signal peptide" evidence="3">
    <location>
        <begin position="1"/>
        <end position="23"/>
    </location>
</feature>
<dbReference type="EMBL" id="VYZN01000019">
    <property type="protein sequence ID" value="KAE9536919.1"/>
    <property type="molecule type" value="Genomic_DNA"/>
</dbReference>
<dbReference type="CDD" id="cd00112">
    <property type="entry name" value="LDLa"/>
    <property type="match status" value="1"/>
</dbReference>
<accession>A0A6G0TQ97</accession>
<dbReference type="Pfam" id="PF00057">
    <property type="entry name" value="Ldl_recept_a"/>
    <property type="match status" value="1"/>
</dbReference>
<dbReference type="OrthoDB" id="73209at2759"/>
<evidence type="ECO:0000256" key="3">
    <source>
        <dbReference type="SAM" id="SignalP"/>
    </source>
</evidence>
<evidence type="ECO:0000313" key="5">
    <source>
        <dbReference type="EMBL" id="KAE9536919.1"/>
    </source>
</evidence>
<proteinExistence type="predicted"/>
<dbReference type="SUPFAM" id="SSF49899">
    <property type="entry name" value="Concanavalin A-like lectins/glucanases"/>
    <property type="match status" value="1"/>
</dbReference>
<feature type="chain" id="PRO_5026345942" description="MAM domain-containing protein" evidence="3">
    <location>
        <begin position="24"/>
        <end position="189"/>
    </location>
</feature>
<gene>
    <name evidence="5" type="ORF">AGLY_006726</name>
</gene>
<organism evidence="5 6">
    <name type="scientific">Aphis glycines</name>
    <name type="common">Soybean aphid</name>
    <dbReference type="NCBI Taxonomy" id="307491"/>
    <lineage>
        <taxon>Eukaryota</taxon>
        <taxon>Metazoa</taxon>
        <taxon>Ecdysozoa</taxon>
        <taxon>Arthropoda</taxon>
        <taxon>Hexapoda</taxon>
        <taxon>Insecta</taxon>
        <taxon>Pterygota</taxon>
        <taxon>Neoptera</taxon>
        <taxon>Paraneoptera</taxon>
        <taxon>Hemiptera</taxon>
        <taxon>Sternorrhyncha</taxon>
        <taxon>Aphidomorpha</taxon>
        <taxon>Aphidoidea</taxon>
        <taxon>Aphididae</taxon>
        <taxon>Aphidini</taxon>
        <taxon>Aphis</taxon>
        <taxon>Aphis</taxon>
    </lineage>
</organism>
<dbReference type="Gene3D" id="2.60.120.200">
    <property type="match status" value="1"/>
</dbReference>
<dbReference type="InterPro" id="IPR023415">
    <property type="entry name" value="LDLR_class-A_CS"/>
</dbReference>
<feature type="non-terminal residue" evidence="5">
    <location>
        <position position="1"/>
    </location>
</feature>
<dbReference type="Proteomes" id="UP000475862">
    <property type="component" value="Unassembled WGS sequence"/>
</dbReference>
<dbReference type="Gene3D" id="4.10.400.10">
    <property type="entry name" value="Low-density Lipoprotein Receptor"/>
    <property type="match status" value="1"/>
</dbReference>
<dbReference type="PROSITE" id="PS50068">
    <property type="entry name" value="LDLRA_2"/>
    <property type="match status" value="1"/>
</dbReference>
<dbReference type="SUPFAM" id="SSF57424">
    <property type="entry name" value="LDL receptor-like module"/>
    <property type="match status" value="1"/>
</dbReference>
<dbReference type="InterPro" id="IPR002172">
    <property type="entry name" value="LDrepeatLR_classA_rpt"/>
</dbReference>
<name>A0A6G0TQ97_APHGL</name>
<keyword evidence="6" id="KW-1185">Reference proteome</keyword>
<keyword evidence="3" id="KW-0732">Signal</keyword>
<evidence type="ECO:0000256" key="2">
    <source>
        <dbReference type="PROSITE-ProRule" id="PRU00124"/>
    </source>
</evidence>
<dbReference type="InterPro" id="IPR000998">
    <property type="entry name" value="MAM_dom"/>
</dbReference>
<dbReference type="SMART" id="SM00192">
    <property type="entry name" value="LDLa"/>
    <property type="match status" value="1"/>
</dbReference>
<comment type="caution">
    <text evidence="2">Lacks conserved residue(s) required for the propagation of feature annotation.</text>
</comment>
<dbReference type="GO" id="GO:0016020">
    <property type="term" value="C:membrane"/>
    <property type="evidence" value="ECO:0007669"/>
    <property type="project" value="InterPro"/>
</dbReference>
<dbReference type="AlphaFoldDB" id="A0A6G0TQ97"/>
<evidence type="ECO:0000256" key="1">
    <source>
        <dbReference type="ARBA" id="ARBA00023157"/>
    </source>
</evidence>
<evidence type="ECO:0000259" key="4">
    <source>
        <dbReference type="PROSITE" id="PS50060"/>
    </source>
</evidence>
<evidence type="ECO:0000313" key="6">
    <source>
        <dbReference type="Proteomes" id="UP000475862"/>
    </source>
</evidence>